<gene>
    <name evidence="4" type="ORF">PEDI_41980</name>
</gene>
<protein>
    <recommendedName>
        <fullName evidence="3">HAMP domain-containing protein</fullName>
    </recommendedName>
</protein>
<dbReference type="GO" id="GO:0016020">
    <property type="term" value="C:membrane"/>
    <property type="evidence" value="ECO:0007669"/>
    <property type="project" value="InterPro"/>
</dbReference>
<evidence type="ECO:0000313" key="5">
    <source>
        <dbReference type="Proteomes" id="UP001310022"/>
    </source>
</evidence>
<evidence type="ECO:0000256" key="2">
    <source>
        <dbReference type="SAM" id="Phobius"/>
    </source>
</evidence>
<dbReference type="PROSITE" id="PS50885">
    <property type="entry name" value="HAMP"/>
    <property type="match status" value="1"/>
</dbReference>
<sequence length="623" mass="71759">MTFQFGNVRQKFMAACSVMVLISCLSGMLSYYLFVRNNQLNYTQSNLHELESHYKTALRYQLLFQTEGRKNPEFYTQGTTAEIEKVESSIAQMDLLITQLENDEVILANRVEFKINRIWILLQQYKDTFEQLKSTYRKRGFKDYGLEGDMRGAIHPLEETRTLAEKKEVLMLRRHEKDFMLRGDLKYQDKLQKTAADLKSLVKKQHRESTYIGKVTDGIENYVAHFNKLVAIEQTIGLNQDQGLQGDIKSIFKQITPVLEEVSLVINKRSQQVKNISTIALVSSLLINLLLGVAVAFLLGTNMTRPIKLLNQAVKGILEGKKGHNDLLNQIKTKDEIGSLAKSFKKMIAQINKQMSEINEQKEELQKAFEEDNKRKWVMQGINQMHQITKKDRGSVNGICDQLLKFMIDYIDLNQGAIFIRKIANEELGVLHSHMALAACYAYNRKKFIEKEILPGEGLVGTCWQEKETIVLTDIPEDHLAITSGLGESMPRHLFLVPMVYNEQVEGIIEVASFHEMETHHMELIKEMANHLGANLASAFSREQTQKLLQNSQQQAEELKAQEEELRQNMEELEATQEEMKRVSEEKVLTIEELRKQIIRKDEKIEVLKSKLNLNTAQLLNNY</sequence>
<feature type="coiled-coil region" evidence="1">
    <location>
        <begin position="542"/>
        <end position="611"/>
    </location>
</feature>
<dbReference type="GO" id="GO:0007165">
    <property type="term" value="P:signal transduction"/>
    <property type="evidence" value="ECO:0007669"/>
    <property type="project" value="InterPro"/>
</dbReference>
<dbReference type="Gene3D" id="6.10.340.10">
    <property type="match status" value="1"/>
</dbReference>
<dbReference type="RefSeq" id="WP_338238785.1">
    <property type="nucleotide sequence ID" value="NZ_BQKE01000003.1"/>
</dbReference>
<keyword evidence="2" id="KW-0812">Transmembrane</keyword>
<name>A0AAN4W2S8_9BACT</name>
<comment type="caution">
    <text evidence="4">The sequence shown here is derived from an EMBL/GenBank/DDBJ whole genome shotgun (WGS) entry which is preliminary data.</text>
</comment>
<evidence type="ECO:0000259" key="3">
    <source>
        <dbReference type="PROSITE" id="PS50885"/>
    </source>
</evidence>
<keyword evidence="1" id="KW-0175">Coiled coil</keyword>
<feature type="domain" description="HAMP" evidence="3">
    <location>
        <begin position="301"/>
        <end position="356"/>
    </location>
</feature>
<dbReference type="Gene3D" id="3.30.450.40">
    <property type="match status" value="1"/>
</dbReference>
<dbReference type="PANTHER" id="PTHR32089:SF112">
    <property type="entry name" value="LYSOZYME-LIKE PROTEIN-RELATED"/>
    <property type="match status" value="1"/>
</dbReference>
<keyword evidence="5" id="KW-1185">Reference proteome</keyword>
<dbReference type="InterPro" id="IPR003018">
    <property type="entry name" value="GAF"/>
</dbReference>
<feature type="transmembrane region" description="Helical" evidence="2">
    <location>
        <begin position="276"/>
        <end position="299"/>
    </location>
</feature>
<dbReference type="Proteomes" id="UP001310022">
    <property type="component" value="Unassembled WGS sequence"/>
</dbReference>
<dbReference type="AlphaFoldDB" id="A0AAN4W2S8"/>
<proteinExistence type="predicted"/>
<feature type="coiled-coil region" evidence="1">
    <location>
        <begin position="341"/>
        <end position="375"/>
    </location>
</feature>
<organism evidence="4 5">
    <name type="scientific">Persicobacter diffluens</name>
    <dbReference type="NCBI Taxonomy" id="981"/>
    <lineage>
        <taxon>Bacteria</taxon>
        <taxon>Pseudomonadati</taxon>
        <taxon>Bacteroidota</taxon>
        <taxon>Cytophagia</taxon>
        <taxon>Cytophagales</taxon>
        <taxon>Persicobacteraceae</taxon>
        <taxon>Persicobacter</taxon>
    </lineage>
</organism>
<keyword evidence="2" id="KW-1133">Transmembrane helix</keyword>
<dbReference type="SUPFAM" id="SSF55781">
    <property type="entry name" value="GAF domain-like"/>
    <property type="match status" value="1"/>
</dbReference>
<dbReference type="Pfam" id="PF13185">
    <property type="entry name" value="GAF_2"/>
    <property type="match status" value="1"/>
</dbReference>
<keyword evidence="2" id="KW-0472">Membrane</keyword>
<dbReference type="InterPro" id="IPR003660">
    <property type="entry name" value="HAMP_dom"/>
</dbReference>
<evidence type="ECO:0000256" key="1">
    <source>
        <dbReference type="SAM" id="Coils"/>
    </source>
</evidence>
<dbReference type="CDD" id="cd06225">
    <property type="entry name" value="HAMP"/>
    <property type="match status" value="1"/>
</dbReference>
<dbReference type="SUPFAM" id="SSF158472">
    <property type="entry name" value="HAMP domain-like"/>
    <property type="match status" value="1"/>
</dbReference>
<reference evidence="4 5" key="1">
    <citation type="submission" date="2021-12" db="EMBL/GenBank/DDBJ databases">
        <title>Genome sequencing of bacteria with rrn-lacking chromosome and rrn-plasmid.</title>
        <authorList>
            <person name="Anda M."/>
            <person name="Iwasaki W."/>
        </authorList>
    </citation>
    <scope>NUCLEOTIDE SEQUENCE [LARGE SCALE GENOMIC DNA]</scope>
    <source>
        <strain evidence="4 5">NBRC 15940</strain>
    </source>
</reference>
<accession>A0AAN4W2S8</accession>
<feature type="transmembrane region" description="Helical" evidence="2">
    <location>
        <begin position="12"/>
        <end position="34"/>
    </location>
</feature>
<dbReference type="EMBL" id="BQKE01000003">
    <property type="protein sequence ID" value="GJM63646.1"/>
    <property type="molecule type" value="Genomic_DNA"/>
</dbReference>
<dbReference type="InterPro" id="IPR029016">
    <property type="entry name" value="GAF-like_dom_sf"/>
</dbReference>
<dbReference type="PANTHER" id="PTHR32089">
    <property type="entry name" value="METHYL-ACCEPTING CHEMOTAXIS PROTEIN MCPB"/>
    <property type="match status" value="1"/>
</dbReference>
<evidence type="ECO:0000313" key="4">
    <source>
        <dbReference type="EMBL" id="GJM63646.1"/>
    </source>
</evidence>